<sequence length="42" mass="4622">MFNESSALVQLWVSAVNQGKYTKEDIPAISNLKEVVLSLLGE</sequence>
<organism evidence="1 2">
    <name type="scientific">Defluviitalea saccharophila</name>
    <dbReference type="NCBI Taxonomy" id="879970"/>
    <lineage>
        <taxon>Bacteria</taxon>
        <taxon>Bacillati</taxon>
        <taxon>Bacillota</taxon>
        <taxon>Clostridia</taxon>
        <taxon>Lachnospirales</taxon>
        <taxon>Defluviitaleaceae</taxon>
        <taxon>Defluviitalea</taxon>
    </lineage>
</organism>
<proteinExistence type="predicted"/>
<protein>
    <submittedName>
        <fullName evidence="1">Uncharacterized protein</fullName>
    </submittedName>
</protein>
<reference evidence="1 2" key="1">
    <citation type="submission" date="2023-03" db="EMBL/GenBank/DDBJ databases">
        <title>Novel Species.</title>
        <authorList>
            <person name="Ma S."/>
        </authorList>
    </citation>
    <scope>NUCLEOTIDE SEQUENCE [LARGE SCALE GENOMIC DNA]</scope>
    <source>
        <strain evidence="1 2">LIND6LT2</strain>
    </source>
</reference>
<evidence type="ECO:0000313" key="1">
    <source>
        <dbReference type="EMBL" id="WZL70621.1"/>
    </source>
</evidence>
<dbReference type="RefSeq" id="WP_341877583.1">
    <property type="nucleotide sequence ID" value="NZ_CP121687.1"/>
</dbReference>
<accession>A0ABZ2Y9A9</accession>
<name>A0ABZ2Y9A9_9FIRM</name>
<dbReference type="Proteomes" id="UP001486565">
    <property type="component" value="Chromosome"/>
</dbReference>
<keyword evidence="2" id="KW-1185">Reference proteome</keyword>
<evidence type="ECO:0000313" key="2">
    <source>
        <dbReference type="Proteomes" id="UP001486565"/>
    </source>
</evidence>
<gene>
    <name evidence="1" type="ORF">QBE51_03580</name>
</gene>
<dbReference type="EMBL" id="CP121687">
    <property type="protein sequence ID" value="WZL70621.1"/>
    <property type="molecule type" value="Genomic_DNA"/>
</dbReference>